<dbReference type="KEGG" id="dpte:113795323"/>
<dbReference type="OMA" id="NISIQWA"/>
<keyword evidence="13" id="KW-1185">Reference proteome</keyword>
<dbReference type="PANTHER" id="PTHR11675:SF126">
    <property type="entry name" value="RICIN B LECTIN DOMAIN-CONTAINING PROTEIN"/>
    <property type="match status" value="1"/>
</dbReference>
<keyword evidence="10" id="KW-0430">Lectin</keyword>
<keyword evidence="6" id="KW-1133">Transmembrane helix</keyword>
<dbReference type="AlphaFoldDB" id="A0A6P6Y7N3"/>
<feature type="domain" description="Galactosyltransferase C-terminal" evidence="12">
    <location>
        <begin position="247"/>
        <end position="307"/>
    </location>
</feature>
<keyword evidence="8 10" id="KW-1015">Disulfide bond</keyword>
<keyword evidence="10" id="KW-0328">Glycosyltransferase</keyword>
<evidence type="ECO:0000259" key="12">
    <source>
        <dbReference type="Pfam" id="PF02709"/>
    </source>
</evidence>
<evidence type="ECO:0000256" key="6">
    <source>
        <dbReference type="ARBA" id="ARBA00022989"/>
    </source>
</evidence>
<feature type="domain" description="Glycosyltransferase 2-like" evidence="11">
    <location>
        <begin position="74"/>
        <end position="216"/>
    </location>
</feature>
<comment type="cofactor">
    <cofactor evidence="10">
        <name>Mn(2+)</name>
        <dbReference type="ChEBI" id="CHEBI:29035"/>
    </cofactor>
</comment>
<dbReference type="RefSeq" id="XP_027201320.1">
    <property type="nucleotide sequence ID" value="XM_027345519.1"/>
</dbReference>
<evidence type="ECO:0000256" key="2">
    <source>
        <dbReference type="ARBA" id="ARBA00005680"/>
    </source>
</evidence>
<dbReference type="SUPFAM" id="SSF53448">
    <property type="entry name" value="Nucleotide-diphospho-sugar transferases"/>
    <property type="match status" value="1"/>
</dbReference>
<keyword evidence="10" id="KW-0464">Manganese</keyword>
<proteinExistence type="inferred from homology"/>
<dbReference type="GO" id="GO:0030246">
    <property type="term" value="F:carbohydrate binding"/>
    <property type="evidence" value="ECO:0007669"/>
    <property type="project" value="UniProtKB-KW"/>
</dbReference>
<dbReference type="GO" id="GO:0006493">
    <property type="term" value="P:protein O-linked glycosylation"/>
    <property type="evidence" value="ECO:0007669"/>
    <property type="project" value="TreeGrafter"/>
</dbReference>
<evidence type="ECO:0000256" key="10">
    <source>
        <dbReference type="RuleBase" id="RU361242"/>
    </source>
</evidence>
<comment type="subcellular location">
    <subcellularLocation>
        <location evidence="9">Endomembrane system</location>
        <topology evidence="9">Single-pass membrane protein</topology>
    </subcellularLocation>
    <subcellularLocation>
        <location evidence="10">Golgi apparatus membrane</location>
        <topology evidence="10">Single-pass type II membrane protein</topology>
    </subcellularLocation>
    <subcellularLocation>
        <location evidence="1">Membrane</location>
        <topology evidence="1">Single-pass type II membrane protein</topology>
    </subcellularLocation>
</comment>
<evidence type="ECO:0000256" key="8">
    <source>
        <dbReference type="ARBA" id="ARBA00023157"/>
    </source>
</evidence>
<evidence type="ECO:0000256" key="9">
    <source>
        <dbReference type="ARBA" id="ARBA00037847"/>
    </source>
</evidence>
<keyword evidence="7" id="KW-0472">Membrane</keyword>
<dbReference type="InterPro" id="IPR027791">
    <property type="entry name" value="Galactosyl_T_C"/>
</dbReference>
<evidence type="ECO:0000259" key="11">
    <source>
        <dbReference type="Pfam" id="PF00535"/>
    </source>
</evidence>
<keyword evidence="5" id="KW-0735">Signal-anchor</keyword>
<comment type="similarity">
    <text evidence="2 10">Belongs to the glycosyltransferase 2 family. GalNAc-T subfamily.</text>
</comment>
<gene>
    <name evidence="14" type="primary">LOC113795323</name>
</gene>
<dbReference type="InterPro" id="IPR035992">
    <property type="entry name" value="Ricin_B-like_lectins"/>
</dbReference>
<dbReference type="InParanoid" id="A0A6P6Y7N3"/>
<dbReference type="PANTHER" id="PTHR11675">
    <property type="entry name" value="N-ACETYLGALACTOSAMINYLTRANSFERASE"/>
    <property type="match status" value="1"/>
</dbReference>
<reference evidence="14" key="1">
    <citation type="submission" date="2025-08" db="UniProtKB">
        <authorList>
            <consortium name="RefSeq"/>
        </authorList>
    </citation>
    <scope>IDENTIFICATION</scope>
    <source>
        <strain evidence="14">Airmid</strain>
    </source>
</reference>
<dbReference type="Gene3D" id="3.90.550.10">
    <property type="entry name" value="Spore Coat Polysaccharide Biosynthesis Protein SpsA, Chain A"/>
    <property type="match status" value="1"/>
</dbReference>
<dbReference type="Pfam" id="PF02709">
    <property type="entry name" value="Glyco_transf_7C"/>
    <property type="match status" value="1"/>
</dbReference>
<dbReference type="GO" id="GO:0004653">
    <property type="term" value="F:polypeptide N-acetylgalactosaminyltransferase activity"/>
    <property type="evidence" value="ECO:0007669"/>
    <property type="project" value="TreeGrafter"/>
</dbReference>
<evidence type="ECO:0000256" key="7">
    <source>
        <dbReference type="ARBA" id="ARBA00023136"/>
    </source>
</evidence>
<dbReference type="InterPro" id="IPR001173">
    <property type="entry name" value="Glyco_trans_2-like"/>
</dbReference>
<dbReference type="Pfam" id="PF00535">
    <property type="entry name" value="Glycos_transf_2"/>
    <property type="match status" value="1"/>
</dbReference>
<keyword evidence="4" id="KW-0812">Transmembrane</keyword>
<keyword evidence="3 10" id="KW-0808">Transferase</keyword>
<dbReference type="UniPathway" id="UPA00378"/>
<evidence type="ECO:0000313" key="13">
    <source>
        <dbReference type="Proteomes" id="UP000515146"/>
    </source>
</evidence>
<evidence type="ECO:0000256" key="1">
    <source>
        <dbReference type="ARBA" id="ARBA00004606"/>
    </source>
</evidence>
<dbReference type="SUPFAM" id="SSF50370">
    <property type="entry name" value="Ricin B-like lectins"/>
    <property type="match status" value="1"/>
</dbReference>
<sequence length="524" mass="58682">MHGVLDITVDGSKIIPSGDYAHVSSHDINTLLSLGGGFNMKLSDETDLNRIPSDFRDPSCRDEHYDYDALDPVSVIIIFHNEGLSMLLRSVHSVLNLTPPSLLKEVILVDDASTAAHLSAENGFLDRYVQQLPKTKLIRSAVRRGIVGARLAGIEAASAPIFVILDSHIEVQQQWLEPLTSRISQHKDSIVMPAIDGLNNATLQYSKGGIGCTLGFIWKMMEHAYSPHDFKETTLESRLSSNPTDYISSPTMAGGLFAANKNFFLNELGGYDRKFSGWGAENLELSFRTWMCGGRIECSRCSRVFHMFRSGGSAYSSPQHSLSRNKLRLIHGWMDEFQDLALKTSGLGRRADYGDISEIEELRKRKRCKSFSWYLNNVWPESFVRDANDVPYLGKLQNLGTQLYLEVRDAYSPAAQHYSLGTRGDEFMYFKRPKFVMPVVNDEACLSSSDLENGSWCHFLRENQFDVQPFSVGVRLQTADGKCLTANKTTVTLAECINAPHDGNLNDLERAQVWSWPGYEIAKA</sequence>
<protein>
    <recommendedName>
        <fullName evidence="10">Polypeptide N-acetylgalactosaminyltransferase</fullName>
        <ecNumber evidence="10">2.4.1.-</ecNumber>
    </recommendedName>
    <alternativeName>
        <fullName evidence="10">Protein-UDP acetylgalactosaminyltransferase</fullName>
    </alternativeName>
</protein>
<dbReference type="OrthoDB" id="9924649at2759"/>
<comment type="pathway">
    <text evidence="10">Protein modification; protein glycosylation.</text>
</comment>
<name>A0A6P6Y7N3_DERPT</name>
<dbReference type="InterPro" id="IPR045885">
    <property type="entry name" value="GalNAc-T"/>
</dbReference>
<dbReference type="EC" id="2.4.1.-" evidence="10"/>
<keyword evidence="10" id="KW-0333">Golgi apparatus</keyword>
<dbReference type="CDD" id="cd02510">
    <property type="entry name" value="pp-GalNAc-T"/>
    <property type="match status" value="1"/>
</dbReference>
<evidence type="ECO:0000313" key="14">
    <source>
        <dbReference type="RefSeq" id="XP_027201320.1"/>
    </source>
</evidence>
<evidence type="ECO:0000256" key="4">
    <source>
        <dbReference type="ARBA" id="ARBA00022692"/>
    </source>
</evidence>
<dbReference type="InterPro" id="IPR029044">
    <property type="entry name" value="Nucleotide-diphossugar_trans"/>
</dbReference>
<evidence type="ECO:0000256" key="5">
    <source>
        <dbReference type="ARBA" id="ARBA00022968"/>
    </source>
</evidence>
<evidence type="ECO:0000256" key="3">
    <source>
        <dbReference type="ARBA" id="ARBA00022679"/>
    </source>
</evidence>
<dbReference type="GO" id="GO:0000139">
    <property type="term" value="C:Golgi membrane"/>
    <property type="evidence" value="ECO:0007669"/>
    <property type="project" value="UniProtKB-SubCell"/>
</dbReference>
<dbReference type="Proteomes" id="UP000515146">
    <property type="component" value="Unplaced"/>
</dbReference>
<organism evidence="13 14">
    <name type="scientific">Dermatophagoides pteronyssinus</name>
    <name type="common">European house dust mite</name>
    <dbReference type="NCBI Taxonomy" id="6956"/>
    <lineage>
        <taxon>Eukaryota</taxon>
        <taxon>Metazoa</taxon>
        <taxon>Ecdysozoa</taxon>
        <taxon>Arthropoda</taxon>
        <taxon>Chelicerata</taxon>
        <taxon>Arachnida</taxon>
        <taxon>Acari</taxon>
        <taxon>Acariformes</taxon>
        <taxon>Sarcoptiformes</taxon>
        <taxon>Astigmata</taxon>
        <taxon>Psoroptidia</taxon>
        <taxon>Analgoidea</taxon>
        <taxon>Pyroglyphidae</taxon>
        <taxon>Dermatophagoidinae</taxon>
        <taxon>Dermatophagoides</taxon>
    </lineage>
</organism>
<accession>A0A6P6Y7N3</accession>